<dbReference type="Proteomes" id="UP000003477">
    <property type="component" value="Unassembled WGS sequence"/>
</dbReference>
<dbReference type="PATRIC" id="fig|423471.3.peg.4605"/>
<gene>
    <name evidence="2" type="ORF">CWATWH0003_4916</name>
</gene>
<dbReference type="PRINTS" id="PR00038">
    <property type="entry name" value="HTHLUXR"/>
</dbReference>
<sequence>MTSKLNPSSLQYPPQTQISVRTSLYYQLCQETHLTKREQELLQWLSFGYSYIEISEQMNLSINTIKKYFFLLRDKFNAKDNSHLLCIVFRGGLLSLNSPQKQLLSDSDPCVAQNF</sequence>
<dbReference type="InterPro" id="IPR000792">
    <property type="entry name" value="Tscrpt_reg_LuxR_C"/>
</dbReference>
<dbReference type="GO" id="GO:0006355">
    <property type="term" value="P:regulation of DNA-templated transcription"/>
    <property type="evidence" value="ECO:0007669"/>
    <property type="project" value="InterPro"/>
</dbReference>
<dbReference type="RefSeq" id="WP_007312722.1">
    <property type="nucleotide sequence ID" value="NZ_AESD01000731.1"/>
</dbReference>
<organism evidence="2 3">
    <name type="scientific">Crocosphaera watsonii WH 0003</name>
    <dbReference type="NCBI Taxonomy" id="423471"/>
    <lineage>
        <taxon>Bacteria</taxon>
        <taxon>Bacillati</taxon>
        <taxon>Cyanobacteriota</taxon>
        <taxon>Cyanophyceae</taxon>
        <taxon>Oscillatoriophycideae</taxon>
        <taxon>Chroococcales</taxon>
        <taxon>Aphanothecaceae</taxon>
        <taxon>Crocosphaera</taxon>
    </lineage>
</organism>
<feature type="domain" description="HTH luxR-type" evidence="1">
    <location>
        <begin position="27"/>
        <end position="92"/>
    </location>
</feature>
<evidence type="ECO:0000259" key="1">
    <source>
        <dbReference type="PROSITE" id="PS50043"/>
    </source>
</evidence>
<dbReference type="InterPro" id="IPR016032">
    <property type="entry name" value="Sig_transdc_resp-reg_C-effctor"/>
</dbReference>
<dbReference type="GO" id="GO:0003677">
    <property type="term" value="F:DNA binding"/>
    <property type="evidence" value="ECO:0007669"/>
    <property type="project" value="InterPro"/>
</dbReference>
<accession>G5JBV2</accession>
<dbReference type="CDD" id="cd06170">
    <property type="entry name" value="LuxR_C_like"/>
    <property type="match status" value="1"/>
</dbReference>
<dbReference type="InterPro" id="IPR036388">
    <property type="entry name" value="WH-like_DNA-bd_sf"/>
</dbReference>
<dbReference type="Pfam" id="PF00196">
    <property type="entry name" value="GerE"/>
    <property type="match status" value="1"/>
</dbReference>
<dbReference type="SMART" id="SM00421">
    <property type="entry name" value="HTH_LUXR"/>
    <property type="match status" value="1"/>
</dbReference>
<dbReference type="Gene3D" id="1.10.10.10">
    <property type="entry name" value="Winged helix-like DNA-binding domain superfamily/Winged helix DNA-binding domain"/>
    <property type="match status" value="1"/>
</dbReference>
<proteinExistence type="predicted"/>
<name>G5JBV2_CROWT</name>
<protein>
    <submittedName>
        <fullName evidence="2">Hypothetical transcriptional regulator</fullName>
    </submittedName>
</protein>
<evidence type="ECO:0000313" key="3">
    <source>
        <dbReference type="Proteomes" id="UP000003477"/>
    </source>
</evidence>
<comment type="caution">
    <text evidence="2">The sequence shown here is derived from an EMBL/GenBank/DDBJ whole genome shotgun (WGS) entry which is preliminary data.</text>
</comment>
<dbReference type="SUPFAM" id="SSF46894">
    <property type="entry name" value="C-terminal effector domain of the bipartite response regulators"/>
    <property type="match status" value="1"/>
</dbReference>
<dbReference type="EMBL" id="AESD01000731">
    <property type="protein sequence ID" value="EHJ10358.1"/>
    <property type="molecule type" value="Genomic_DNA"/>
</dbReference>
<evidence type="ECO:0000313" key="2">
    <source>
        <dbReference type="EMBL" id="EHJ10358.1"/>
    </source>
</evidence>
<dbReference type="GeneID" id="88768276"/>
<reference evidence="2 3" key="1">
    <citation type="journal article" date="2011" name="Front. Microbiol.">
        <title>Two Strains of Crocosphaera watsonii with Highly Conserved Genomes are Distinguished by Strain-Specific Features.</title>
        <authorList>
            <person name="Bench S.R."/>
            <person name="Ilikchyan I.N."/>
            <person name="Tripp H.J."/>
            <person name="Zehr J.P."/>
        </authorList>
    </citation>
    <scope>NUCLEOTIDE SEQUENCE [LARGE SCALE GENOMIC DNA]</scope>
    <source>
        <strain evidence="2 3">WH 0003</strain>
    </source>
</reference>
<dbReference type="AlphaFoldDB" id="G5JBV2"/>
<dbReference type="PROSITE" id="PS50043">
    <property type="entry name" value="HTH_LUXR_2"/>
    <property type="match status" value="1"/>
</dbReference>